<accession>A0A1J5PEN4</accession>
<reference evidence="2" key="1">
    <citation type="submission" date="2016-10" db="EMBL/GenBank/DDBJ databases">
        <title>Sequence of Gallionella enrichment culture.</title>
        <authorList>
            <person name="Poehlein A."/>
            <person name="Muehling M."/>
            <person name="Daniel R."/>
        </authorList>
    </citation>
    <scope>NUCLEOTIDE SEQUENCE</scope>
</reference>
<dbReference type="EMBL" id="MLJW01004835">
    <property type="protein sequence ID" value="OIQ69248.1"/>
    <property type="molecule type" value="Genomic_DNA"/>
</dbReference>
<feature type="region of interest" description="Disordered" evidence="1">
    <location>
        <begin position="93"/>
        <end position="118"/>
    </location>
</feature>
<feature type="compositionally biased region" description="Polar residues" evidence="1">
    <location>
        <begin position="144"/>
        <end position="155"/>
    </location>
</feature>
<proteinExistence type="predicted"/>
<evidence type="ECO:0000313" key="2">
    <source>
        <dbReference type="EMBL" id="OIQ69248.1"/>
    </source>
</evidence>
<feature type="region of interest" description="Disordered" evidence="1">
    <location>
        <begin position="135"/>
        <end position="162"/>
    </location>
</feature>
<protein>
    <submittedName>
        <fullName evidence="2">Uncharacterized protein</fullName>
    </submittedName>
</protein>
<feature type="compositionally biased region" description="Low complexity" evidence="1">
    <location>
        <begin position="182"/>
        <end position="191"/>
    </location>
</feature>
<comment type="caution">
    <text evidence="2">The sequence shown here is derived from an EMBL/GenBank/DDBJ whole genome shotgun (WGS) entry which is preliminary data.</text>
</comment>
<feature type="region of interest" description="Disordered" evidence="1">
    <location>
        <begin position="182"/>
        <end position="210"/>
    </location>
</feature>
<dbReference type="AlphaFoldDB" id="A0A1J5PEN4"/>
<organism evidence="2">
    <name type="scientific">mine drainage metagenome</name>
    <dbReference type="NCBI Taxonomy" id="410659"/>
    <lineage>
        <taxon>unclassified sequences</taxon>
        <taxon>metagenomes</taxon>
        <taxon>ecological metagenomes</taxon>
    </lineage>
</organism>
<evidence type="ECO:0000256" key="1">
    <source>
        <dbReference type="SAM" id="MobiDB-lite"/>
    </source>
</evidence>
<gene>
    <name evidence="2" type="ORF">GALL_491520</name>
</gene>
<sequence>MAARCISTPASRCPAASRRPCAIFARSRRRSISTCRRGMNRCCPICEMIPRCAQNSSIGCMRCSSRVRRCRRSSGTASTNWRCRRPVFACRCSPGSAPPRPRRSSCRQTRSPAAPAMSDFRCPATRLSSFQTTASSRFAPGGRTSRQAIGVNRSSPRPPSTRKVFTSWVMRSSRPWRTISAPASTSMAASPRISSWPAAPGSASVRSARALSPPARRWCAMS</sequence>
<name>A0A1J5PEN4_9ZZZZ</name>